<accession>A0ABS9YBP5</accession>
<gene>
    <name evidence="1" type="ORF">MQP27_26370</name>
</gene>
<dbReference type="EMBL" id="JALDAY010000008">
    <property type="protein sequence ID" value="MCI3274620.1"/>
    <property type="molecule type" value="Genomic_DNA"/>
</dbReference>
<comment type="caution">
    <text evidence="1">The sequence shown here is derived from an EMBL/GenBank/DDBJ whole genome shotgun (WGS) entry which is preliminary data.</text>
</comment>
<evidence type="ECO:0000313" key="2">
    <source>
        <dbReference type="Proteomes" id="UP001165269"/>
    </source>
</evidence>
<evidence type="ECO:0000313" key="1">
    <source>
        <dbReference type="EMBL" id="MCI3274620.1"/>
    </source>
</evidence>
<reference evidence="1" key="1">
    <citation type="submission" date="2022-03" db="EMBL/GenBank/DDBJ databases">
        <title>Streptomyces 7R015 and 7R016 isolated from Barleria lupulina in Thailand.</title>
        <authorList>
            <person name="Kanchanasin P."/>
            <person name="Phongsopitanun W."/>
            <person name="Tanasupawat S."/>
        </authorList>
    </citation>
    <scope>NUCLEOTIDE SEQUENCE</scope>
    <source>
        <strain evidence="1">7R015</strain>
    </source>
</reference>
<sequence>MLIATNGRGHTVKGPSTAAIGTMLAGLDQGDHLILERQEEDREGNWYVQVWFRDENTYQLEYRDGVPAEHYQTQTESQEEVLQALLGWVADKPAWREGFTWTSIGHWFAPGPEDEDAPTA</sequence>
<keyword evidence="2" id="KW-1185">Reference proteome</keyword>
<dbReference type="Proteomes" id="UP001165269">
    <property type="component" value="Unassembled WGS sequence"/>
</dbReference>
<organism evidence="1 2">
    <name type="scientific">Streptomyces cylindrosporus</name>
    <dbReference type="NCBI Taxonomy" id="2927583"/>
    <lineage>
        <taxon>Bacteria</taxon>
        <taxon>Bacillati</taxon>
        <taxon>Actinomycetota</taxon>
        <taxon>Actinomycetes</taxon>
        <taxon>Kitasatosporales</taxon>
        <taxon>Streptomycetaceae</taxon>
        <taxon>Streptomyces</taxon>
    </lineage>
</organism>
<protein>
    <submittedName>
        <fullName evidence="1">Uncharacterized protein</fullName>
    </submittedName>
</protein>
<name>A0ABS9YBP5_9ACTN</name>
<proteinExistence type="predicted"/>
<dbReference type="RefSeq" id="WP_242768187.1">
    <property type="nucleotide sequence ID" value="NZ_JALDAY010000008.1"/>
</dbReference>